<proteinExistence type="predicted"/>
<sequence length="514" mass="59693">MGYTKYDLDRLNDTEKDLKRITENIDSKFDEFKEINNTIDIDIKLRDNIYDQFKDLMKDFEYLVERTYNADKLINSAIFEYSNGEQKISTLFNGFVDIANMFHDENKAQTQSAKTSITGINIIQKWFKGLKDYFKSKINHIKNFLDVKEVYVNNKDYFKTKNNKKNSDIKIGYLSISGNNFEYTSQERIKQIQQFIKNKGINIDVTGELDRATLQASLMVGIDELKDNGFIQEDNFFRYDMLNFHSYIQNNRIMYVNPSGHDNDRVSNEGSSEDGFDLFNIDPKDVTRNVSKWLIGNPVNVFITQHPYLMESLTKVPVTDIFYAAGFVMDDNGVYHARQDALQQIGGYNDFYDIVFDYATSMKKERFEFSSGKRDYVIWTWKGDYLNLGSGAELGIYSHDSGIASIVDVTSPIDDHWLVDTSLAMPMTLTLKDKNDNIIADYNPGKDNPQWWITAFNPYEQNVNASNLTVTYTIDFTGNKTMFDDFITSDDYLQHSDSWSSAENNKYLMTYEFK</sequence>
<protein>
    <recommendedName>
        <fullName evidence="3">DUF4474 domain-containing protein</fullName>
    </recommendedName>
</protein>
<dbReference type="EMBL" id="BRLB01000001">
    <property type="protein sequence ID" value="GKX28274.1"/>
    <property type="molecule type" value="Genomic_DNA"/>
</dbReference>
<evidence type="ECO:0000313" key="1">
    <source>
        <dbReference type="EMBL" id="GKX28274.1"/>
    </source>
</evidence>
<name>A0A9W5Y883_9FIRM</name>
<dbReference type="RefSeq" id="WP_281812394.1">
    <property type="nucleotide sequence ID" value="NZ_BRLB01000001.1"/>
</dbReference>
<evidence type="ECO:0000313" key="2">
    <source>
        <dbReference type="Proteomes" id="UP001144256"/>
    </source>
</evidence>
<organism evidence="1 2">
    <name type="scientific">Vallitalea longa</name>
    <dbReference type="NCBI Taxonomy" id="2936439"/>
    <lineage>
        <taxon>Bacteria</taxon>
        <taxon>Bacillati</taxon>
        <taxon>Bacillota</taxon>
        <taxon>Clostridia</taxon>
        <taxon>Lachnospirales</taxon>
        <taxon>Vallitaleaceae</taxon>
        <taxon>Vallitalea</taxon>
    </lineage>
</organism>
<dbReference type="Proteomes" id="UP001144256">
    <property type="component" value="Unassembled WGS sequence"/>
</dbReference>
<evidence type="ECO:0008006" key="3">
    <source>
        <dbReference type="Google" id="ProtNLM"/>
    </source>
</evidence>
<gene>
    <name evidence="1" type="ORF">SH1V18_07540</name>
</gene>
<accession>A0A9W5Y883</accession>
<keyword evidence="2" id="KW-1185">Reference proteome</keyword>
<reference evidence="1" key="1">
    <citation type="submission" date="2022-06" db="EMBL/GenBank/DDBJ databases">
        <title>Vallitalea longa sp. nov., an anaerobic bacterium isolated from marine sediment.</title>
        <authorList>
            <person name="Hirano S."/>
            <person name="Terahara T."/>
            <person name="Mori K."/>
            <person name="Hamada M."/>
            <person name="Matsumoto R."/>
            <person name="Kobayashi T."/>
        </authorList>
    </citation>
    <scope>NUCLEOTIDE SEQUENCE</scope>
    <source>
        <strain evidence="1">SH18-1</strain>
    </source>
</reference>
<dbReference type="AlphaFoldDB" id="A0A9W5Y883"/>
<comment type="caution">
    <text evidence="1">The sequence shown here is derived from an EMBL/GenBank/DDBJ whole genome shotgun (WGS) entry which is preliminary data.</text>
</comment>